<feature type="domain" description="N-acetyltransferase" evidence="1">
    <location>
        <begin position="29"/>
        <end position="202"/>
    </location>
</feature>
<organism evidence="2 3">
    <name type="scientific">Lasiosphaeria ovina</name>
    <dbReference type="NCBI Taxonomy" id="92902"/>
    <lineage>
        <taxon>Eukaryota</taxon>
        <taxon>Fungi</taxon>
        <taxon>Dikarya</taxon>
        <taxon>Ascomycota</taxon>
        <taxon>Pezizomycotina</taxon>
        <taxon>Sordariomycetes</taxon>
        <taxon>Sordariomycetidae</taxon>
        <taxon>Sordariales</taxon>
        <taxon>Lasiosphaeriaceae</taxon>
        <taxon>Lasiosphaeria</taxon>
    </lineage>
</organism>
<dbReference type="Gene3D" id="3.40.630.30">
    <property type="match status" value="1"/>
</dbReference>
<accession>A0AAE0N8F7</accession>
<sequence>MAKETEQGQVSGTAASFAHVWQSERLVFRAIEDDNEDKTFLWKHIDNDPVIATLGFGRLCAPSTKSSLVQSVSSNSILRVCFCLKPAAEDAAAAAAADQRLAPIGILNMWPKYHAHNRGGEISVSVSAPFRGKGYGGEAINWALDWGFQRGNLHCISLAAFDFNPGALALYRKLGFVEEGRNRDAVYFERKWHDIVLFSMLEGEWEQLRALGTDGGSR</sequence>
<dbReference type="PROSITE" id="PS51186">
    <property type="entry name" value="GNAT"/>
    <property type="match status" value="1"/>
</dbReference>
<evidence type="ECO:0000259" key="1">
    <source>
        <dbReference type="PROSITE" id="PS51186"/>
    </source>
</evidence>
<dbReference type="CDD" id="cd04301">
    <property type="entry name" value="NAT_SF"/>
    <property type="match status" value="1"/>
</dbReference>
<protein>
    <submittedName>
        <fullName evidence="2">Acyl-CoA N-acyltransferase</fullName>
    </submittedName>
</protein>
<reference evidence="2" key="2">
    <citation type="submission" date="2023-06" db="EMBL/GenBank/DDBJ databases">
        <authorList>
            <consortium name="Lawrence Berkeley National Laboratory"/>
            <person name="Haridas S."/>
            <person name="Hensen N."/>
            <person name="Bonometti L."/>
            <person name="Westerberg I."/>
            <person name="Brannstrom I.O."/>
            <person name="Guillou S."/>
            <person name="Cros-Aarteil S."/>
            <person name="Calhoun S."/>
            <person name="Kuo A."/>
            <person name="Mondo S."/>
            <person name="Pangilinan J."/>
            <person name="Riley R."/>
            <person name="Labutti K."/>
            <person name="Andreopoulos B."/>
            <person name="Lipzen A."/>
            <person name="Chen C."/>
            <person name="Yanf M."/>
            <person name="Daum C."/>
            <person name="Ng V."/>
            <person name="Clum A."/>
            <person name="Steindorff A."/>
            <person name="Ohm R."/>
            <person name="Martin F."/>
            <person name="Silar P."/>
            <person name="Natvig D."/>
            <person name="Lalanne C."/>
            <person name="Gautier V."/>
            <person name="Ament-Velasquez S.L."/>
            <person name="Kruys A."/>
            <person name="Hutchinson M.I."/>
            <person name="Powell A.J."/>
            <person name="Barry K."/>
            <person name="Miller A.N."/>
            <person name="Grigoriev I.V."/>
            <person name="Debuchy R."/>
            <person name="Gladieux P."/>
            <person name="Thoren M.H."/>
            <person name="Johannesson H."/>
        </authorList>
    </citation>
    <scope>NUCLEOTIDE SEQUENCE</scope>
    <source>
        <strain evidence="2">CBS 958.72</strain>
    </source>
</reference>
<name>A0AAE0N8F7_9PEZI</name>
<keyword evidence="3" id="KW-1185">Reference proteome</keyword>
<dbReference type="AlphaFoldDB" id="A0AAE0N8F7"/>
<dbReference type="PANTHER" id="PTHR43415">
    <property type="entry name" value="SPERMIDINE N(1)-ACETYLTRANSFERASE"/>
    <property type="match status" value="1"/>
</dbReference>
<reference evidence="2" key="1">
    <citation type="journal article" date="2023" name="Mol. Phylogenet. Evol.">
        <title>Genome-scale phylogeny and comparative genomics of the fungal order Sordariales.</title>
        <authorList>
            <person name="Hensen N."/>
            <person name="Bonometti L."/>
            <person name="Westerberg I."/>
            <person name="Brannstrom I.O."/>
            <person name="Guillou S."/>
            <person name="Cros-Aarteil S."/>
            <person name="Calhoun S."/>
            <person name="Haridas S."/>
            <person name="Kuo A."/>
            <person name="Mondo S."/>
            <person name="Pangilinan J."/>
            <person name="Riley R."/>
            <person name="LaButti K."/>
            <person name="Andreopoulos B."/>
            <person name="Lipzen A."/>
            <person name="Chen C."/>
            <person name="Yan M."/>
            <person name="Daum C."/>
            <person name="Ng V."/>
            <person name="Clum A."/>
            <person name="Steindorff A."/>
            <person name="Ohm R.A."/>
            <person name="Martin F."/>
            <person name="Silar P."/>
            <person name="Natvig D.O."/>
            <person name="Lalanne C."/>
            <person name="Gautier V."/>
            <person name="Ament-Velasquez S.L."/>
            <person name="Kruys A."/>
            <person name="Hutchinson M.I."/>
            <person name="Powell A.J."/>
            <person name="Barry K."/>
            <person name="Miller A.N."/>
            <person name="Grigoriev I.V."/>
            <person name="Debuchy R."/>
            <person name="Gladieux P."/>
            <person name="Hiltunen Thoren M."/>
            <person name="Johannesson H."/>
        </authorList>
    </citation>
    <scope>NUCLEOTIDE SEQUENCE</scope>
    <source>
        <strain evidence="2">CBS 958.72</strain>
    </source>
</reference>
<proteinExistence type="predicted"/>
<dbReference type="InterPro" id="IPR000182">
    <property type="entry name" value="GNAT_dom"/>
</dbReference>
<comment type="caution">
    <text evidence="2">The sequence shown here is derived from an EMBL/GenBank/DDBJ whole genome shotgun (WGS) entry which is preliminary data.</text>
</comment>
<dbReference type="GO" id="GO:0016747">
    <property type="term" value="F:acyltransferase activity, transferring groups other than amino-acyl groups"/>
    <property type="evidence" value="ECO:0007669"/>
    <property type="project" value="InterPro"/>
</dbReference>
<dbReference type="SUPFAM" id="SSF55729">
    <property type="entry name" value="Acyl-CoA N-acyltransferases (Nat)"/>
    <property type="match status" value="1"/>
</dbReference>
<dbReference type="Pfam" id="PF00583">
    <property type="entry name" value="Acetyltransf_1"/>
    <property type="match status" value="1"/>
</dbReference>
<evidence type="ECO:0000313" key="2">
    <source>
        <dbReference type="EMBL" id="KAK3373304.1"/>
    </source>
</evidence>
<gene>
    <name evidence="2" type="ORF">B0T24DRAFT_256375</name>
</gene>
<dbReference type="InterPro" id="IPR016181">
    <property type="entry name" value="Acyl_CoA_acyltransferase"/>
</dbReference>
<dbReference type="EMBL" id="JAULSN010000004">
    <property type="protein sequence ID" value="KAK3373304.1"/>
    <property type="molecule type" value="Genomic_DNA"/>
</dbReference>
<evidence type="ECO:0000313" key="3">
    <source>
        <dbReference type="Proteomes" id="UP001287356"/>
    </source>
</evidence>
<dbReference type="Proteomes" id="UP001287356">
    <property type="component" value="Unassembled WGS sequence"/>
</dbReference>
<dbReference type="PANTHER" id="PTHR43415:SF3">
    <property type="entry name" value="GNAT-FAMILY ACETYLTRANSFERASE"/>
    <property type="match status" value="1"/>
</dbReference>